<name>A0AAD5MNY1_PARTN</name>
<sequence>MLLKEFQSCQKAAEATRKINDRYGPGTVNELTARRWFKKFREEDMGLEDKKLCGRPRADDDSALRKLIEEHPHEGTRSIAKKLRVDHSTVVRHLKQLRDGNARQTTKSALKHCRNHSSPGNSSYSSAGHGLRQTPRSCSSW</sequence>
<dbReference type="PANTHER" id="PTHR46060:SF2">
    <property type="entry name" value="HISTONE-LYSINE N-METHYLTRANSFERASE SETMAR"/>
    <property type="match status" value="1"/>
</dbReference>
<protein>
    <recommendedName>
        <fullName evidence="2">Mos1 transposase HTH domain-containing protein</fullName>
    </recommendedName>
</protein>
<dbReference type="Pfam" id="PF17906">
    <property type="entry name" value="HTH_48"/>
    <property type="match status" value="1"/>
</dbReference>
<dbReference type="GO" id="GO:0044774">
    <property type="term" value="P:mitotic DNA integrity checkpoint signaling"/>
    <property type="evidence" value="ECO:0007669"/>
    <property type="project" value="TreeGrafter"/>
</dbReference>
<dbReference type="GO" id="GO:0031297">
    <property type="term" value="P:replication fork processing"/>
    <property type="evidence" value="ECO:0007669"/>
    <property type="project" value="TreeGrafter"/>
</dbReference>
<dbReference type="GO" id="GO:0006303">
    <property type="term" value="P:double-strand break repair via nonhomologous end joining"/>
    <property type="evidence" value="ECO:0007669"/>
    <property type="project" value="TreeGrafter"/>
</dbReference>
<dbReference type="Gene3D" id="1.10.10.1450">
    <property type="match status" value="1"/>
</dbReference>
<accession>A0AAD5MNY1</accession>
<dbReference type="GO" id="GO:0044547">
    <property type="term" value="F:DNA topoisomerase binding"/>
    <property type="evidence" value="ECO:0007669"/>
    <property type="project" value="TreeGrafter"/>
</dbReference>
<dbReference type="PANTHER" id="PTHR46060">
    <property type="entry name" value="MARINER MOS1 TRANSPOSASE-LIKE PROTEIN"/>
    <property type="match status" value="1"/>
</dbReference>
<organism evidence="3 4">
    <name type="scientific">Parelaphostrongylus tenuis</name>
    <name type="common">Meningeal worm</name>
    <dbReference type="NCBI Taxonomy" id="148309"/>
    <lineage>
        <taxon>Eukaryota</taxon>
        <taxon>Metazoa</taxon>
        <taxon>Ecdysozoa</taxon>
        <taxon>Nematoda</taxon>
        <taxon>Chromadorea</taxon>
        <taxon>Rhabditida</taxon>
        <taxon>Rhabditina</taxon>
        <taxon>Rhabditomorpha</taxon>
        <taxon>Strongyloidea</taxon>
        <taxon>Metastrongylidae</taxon>
        <taxon>Parelaphostrongylus</taxon>
    </lineage>
</organism>
<dbReference type="GO" id="GO:0003690">
    <property type="term" value="F:double-stranded DNA binding"/>
    <property type="evidence" value="ECO:0007669"/>
    <property type="project" value="TreeGrafter"/>
</dbReference>
<evidence type="ECO:0000313" key="3">
    <source>
        <dbReference type="EMBL" id="KAJ1351049.1"/>
    </source>
</evidence>
<dbReference type="InterPro" id="IPR052709">
    <property type="entry name" value="Transposase-MT_Hybrid"/>
</dbReference>
<feature type="compositionally biased region" description="Low complexity" evidence="1">
    <location>
        <begin position="117"/>
        <end position="126"/>
    </location>
</feature>
<dbReference type="GO" id="GO:0005634">
    <property type="term" value="C:nucleus"/>
    <property type="evidence" value="ECO:0007669"/>
    <property type="project" value="TreeGrafter"/>
</dbReference>
<dbReference type="AlphaFoldDB" id="A0AAD5MNY1"/>
<dbReference type="GO" id="GO:0035861">
    <property type="term" value="C:site of double-strand break"/>
    <property type="evidence" value="ECO:0007669"/>
    <property type="project" value="TreeGrafter"/>
</dbReference>
<evidence type="ECO:0000256" key="1">
    <source>
        <dbReference type="SAM" id="MobiDB-lite"/>
    </source>
</evidence>
<gene>
    <name evidence="3" type="ORF">KIN20_038392</name>
</gene>
<feature type="region of interest" description="Disordered" evidence="1">
    <location>
        <begin position="91"/>
        <end position="141"/>
    </location>
</feature>
<proteinExistence type="predicted"/>
<dbReference type="EMBL" id="JAHQIW010000988">
    <property type="protein sequence ID" value="KAJ1351049.1"/>
    <property type="molecule type" value="Genomic_DNA"/>
</dbReference>
<dbReference type="GO" id="GO:0003697">
    <property type="term" value="F:single-stranded DNA binding"/>
    <property type="evidence" value="ECO:0007669"/>
    <property type="project" value="TreeGrafter"/>
</dbReference>
<keyword evidence="4" id="KW-1185">Reference proteome</keyword>
<dbReference type="InterPro" id="IPR036388">
    <property type="entry name" value="WH-like_DNA-bd_sf"/>
</dbReference>
<evidence type="ECO:0000259" key="2">
    <source>
        <dbReference type="Pfam" id="PF17906"/>
    </source>
</evidence>
<dbReference type="GO" id="GO:0000793">
    <property type="term" value="C:condensed chromosome"/>
    <property type="evidence" value="ECO:0007669"/>
    <property type="project" value="TreeGrafter"/>
</dbReference>
<dbReference type="GO" id="GO:0042800">
    <property type="term" value="F:histone H3K4 methyltransferase activity"/>
    <property type="evidence" value="ECO:0007669"/>
    <property type="project" value="TreeGrafter"/>
</dbReference>
<reference evidence="3" key="1">
    <citation type="submission" date="2021-06" db="EMBL/GenBank/DDBJ databases">
        <title>Parelaphostrongylus tenuis whole genome reference sequence.</title>
        <authorList>
            <person name="Garwood T.J."/>
            <person name="Larsen P.A."/>
            <person name="Fountain-Jones N.M."/>
            <person name="Garbe J.R."/>
            <person name="Macchietto M.G."/>
            <person name="Kania S.A."/>
            <person name="Gerhold R.W."/>
            <person name="Richards J.E."/>
            <person name="Wolf T.M."/>
        </authorList>
    </citation>
    <scope>NUCLEOTIDE SEQUENCE</scope>
    <source>
        <strain evidence="3">MNPRO001-30</strain>
        <tissue evidence="3">Meninges</tissue>
    </source>
</reference>
<dbReference type="GO" id="GO:0000014">
    <property type="term" value="F:single-stranded DNA endodeoxyribonuclease activity"/>
    <property type="evidence" value="ECO:0007669"/>
    <property type="project" value="TreeGrafter"/>
</dbReference>
<dbReference type="GO" id="GO:0000729">
    <property type="term" value="P:DNA double-strand break processing"/>
    <property type="evidence" value="ECO:0007669"/>
    <property type="project" value="TreeGrafter"/>
</dbReference>
<comment type="caution">
    <text evidence="3">The sequence shown here is derived from an EMBL/GenBank/DDBJ whole genome shotgun (WGS) entry which is preliminary data.</text>
</comment>
<evidence type="ECO:0000313" key="4">
    <source>
        <dbReference type="Proteomes" id="UP001196413"/>
    </source>
</evidence>
<dbReference type="GO" id="GO:0015074">
    <property type="term" value="P:DNA integration"/>
    <property type="evidence" value="ECO:0007669"/>
    <property type="project" value="TreeGrafter"/>
</dbReference>
<dbReference type="InterPro" id="IPR041426">
    <property type="entry name" value="Mos1_HTH"/>
</dbReference>
<dbReference type="Proteomes" id="UP001196413">
    <property type="component" value="Unassembled WGS sequence"/>
</dbReference>
<feature type="domain" description="Mos1 transposase HTH" evidence="2">
    <location>
        <begin position="2"/>
        <end position="44"/>
    </location>
</feature>
<dbReference type="Gene3D" id="1.10.10.10">
    <property type="entry name" value="Winged helix-like DNA-binding domain superfamily/Winged helix DNA-binding domain"/>
    <property type="match status" value="1"/>
</dbReference>
<dbReference type="GO" id="GO:0046975">
    <property type="term" value="F:histone H3K36 methyltransferase activity"/>
    <property type="evidence" value="ECO:0007669"/>
    <property type="project" value="TreeGrafter"/>
</dbReference>